<dbReference type="AlphaFoldDB" id="R4YRY8"/>
<protein>
    <submittedName>
        <fullName evidence="3">Serine/threonine protein kinase</fullName>
    </submittedName>
</protein>
<keyword evidence="3" id="KW-0808">Transferase</keyword>
<evidence type="ECO:0000313" key="4">
    <source>
        <dbReference type="Proteomes" id="UP000032749"/>
    </source>
</evidence>
<dbReference type="STRING" id="698738.OLEAN_C36910"/>
<sequence length="446" mass="49558">MTTLITSQQSKYKSPSIKQIALGIMLASSLVAAPGVLASTPETITPQITDAVAHANIAKLTTDLNTDLRDVIVVGNNWDGTIDIYDPHTYQRIKKLNAVPDKEERLEELTSSIKRRIVSTFIKEVIGEGNHQMVDDMFPSNDGRHLFISRPSFADVVALDVNSGEIVWRTQVEGSRSDHSAISPDGKTFLVSASTAGKVHAIDTATGKIVNEFDSGDQPHENTYSEDGQRIFHASIGKVYVPFTSSWLDWMKGERVFQIVDANTYEVLQRVDIGEKLEEFGFPWVDSAVRPMAVAPDGKFVYMQVSFFHGFFEYDVEQQKITRKIDLPIPKEIAEMSTRDYQLNSAHHGLAMNSEGTKLCVAATMSGYAAIVDRKTFEYKTVQLSDTPLGAKPYWSTESADGKYCYVSVSEQDRVSVISFDEAKEVASFPVGDHPQRIRTGKLIIE</sequence>
<feature type="signal peptide" evidence="1">
    <location>
        <begin position="1"/>
        <end position="38"/>
    </location>
</feature>
<dbReference type="Pfam" id="PF13360">
    <property type="entry name" value="PQQ_2"/>
    <property type="match status" value="1"/>
</dbReference>
<keyword evidence="4" id="KW-1185">Reference proteome</keyword>
<keyword evidence="3" id="KW-0723">Serine/threonine-protein kinase</keyword>
<dbReference type="PANTHER" id="PTHR47197">
    <property type="entry name" value="PROTEIN NIRF"/>
    <property type="match status" value="1"/>
</dbReference>
<dbReference type="EMBL" id="FO203512">
    <property type="protein sequence ID" value="CCK77867.1"/>
    <property type="molecule type" value="Genomic_DNA"/>
</dbReference>
<keyword evidence="3" id="KW-0418">Kinase</keyword>
<name>R4YRY8_OLEAN</name>
<evidence type="ECO:0000313" key="3">
    <source>
        <dbReference type="EMBL" id="CCK77867.1"/>
    </source>
</evidence>
<organism evidence="3 4">
    <name type="scientific">Oleispira antarctica RB-8</name>
    <dbReference type="NCBI Taxonomy" id="698738"/>
    <lineage>
        <taxon>Bacteria</taxon>
        <taxon>Pseudomonadati</taxon>
        <taxon>Pseudomonadota</taxon>
        <taxon>Gammaproteobacteria</taxon>
        <taxon>Oceanospirillales</taxon>
        <taxon>Oceanospirillaceae</taxon>
        <taxon>Oleispira</taxon>
    </lineage>
</organism>
<reference evidence="3 4" key="1">
    <citation type="journal article" date="2013" name="Nat. Commun.">
        <title>Genome sequence and functional genomic analysis of the oil-degrading bacterium Oleispira antarctica.</title>
        <authorList>
            <person name="Kube M."/>
            <person name="Chernikova T.N."/>
            <person name="Al-Ramahi Y."/>
            <person name="Beloqui A."/>
            <person name="Lopez-Cortez N."/>
            <person name="Guazzaroni M.E."/>
            <person name="Heipieper H.J."/>
            <person name="Klages S."/>
            <person name="Kotsyurbenko O.R."/>
            <person name="Langer I."/>
            <person name="Nechitaylo T.Y."/>
            <person name="Lunsdorf H."/>
            <person name="Fernandez M."/>
            <person name="Juarez S."/>
            <person name="Ciordia S."/>
            <person name="Singer A."/>
            <person name="Kagan O."/>
            <person name="Egorova O."/>
            <person name="Petit P.A."/>
            <person name="Stogios P."/>
            <person name="Kim Y."/>
            <person name="Tchigvintsev A."/>
            <person name="Flick R."/>
            <person name="Denaro R."/>
            <person name="Genovese M."/>
            <person name="Albar J.P."/>
            <person name="Reva O.N."/>
            <person name="Martinez-Gomariz M."/>
            <person name="Tran H."/>
            <person name="Ferrer M."/>
            <person name="Savchenko A."/>
            <person name="Yakunin A.F."/>
            <person name="Yakimov M.M."/>
            <person name="Golyshina O.V."/>
            <person name="Reinhardt R."/>
            <person name="Golyshin P.N."/>
        </authorList>
    </citation>
    <scope>NUCLEOTIDE SEQUENCE [LARGE SCALE GENOMIC DNA]</scope>
</reference>
<dbReference type="InterPro" id="IPR011045">
    <property type="entry name" value="N2O_reductase_N"/>
</dbReference>
<feature type="chain" id="PRO_5004383435" evidence="1">
    <location>
        <begin position="39"/>
        <end position="446"/>
    </location>
</feature>
<dbReference type="GO" id="GO:0004674">
    <property type="term" value="F:protein serine/threonine kinase activity"/>
    <property type="evidence" value="ECO:0007669"/>
    <property type="project" value="UniProtKB-KW"/>
</dbReference>
<dbReference type="PANTHER" id="PTHR47197:SF3">
    <property type="entry name" value="DIHYDRO-HEME D1 DEHYDROGENASE"/>
    <property type="match status" value="1"/>
</dbReference>
<dbReference type="SUPFAM" id="SSF50974">
    <property type="entry name" value="Nitrous oxide reductase, N-terminal domain"/>
    <property type="match status" value="1"/>
</dbReference>
<dbReference type="InterPro" id="IPR018391">
    <property type="entry name" value="PQQ_b-propeller_rpt"/>
</dbReference>
<dbReference type="KEGG" id="oai:OLEAN_C36910"/>
<feature type="domain" description="Pyrrolo-quinoline quinone repeat" evidence="2">
    <location>
        <begin position="154"/>
        <end position="240"/>
    </location>
</feature>
<dbReference type="InterPro" id="IPR051200">
    <property type="entry name" value="Host-pathogen_enzymatic-act"/>
</dbReference>
<dbReference type="HOGENOM" id="CLU_058424_0_0_6"/>
<gene>
    <name evidence="3" type="primary">pkn32</name>
    <name evidence="3" type="ORF">OLEAN_C36910</name>
</gene>
<evidence type="ECO:0000259" key="2">
    <source>
        <dbReference type="Pfam" id="PF13360"/>
    </source>
</evidence>
<dbReference type="InterPro" id="IPR015943">
    <property type="entry name" value="WD40/YVTN_repeat-like_dom_sf"/>
</dbReference>
<proteinExistence type="predicted"/>
<evidence type="ECO:0000256" key="1">
    <source>
        <dbReference type="SAM" id="SignalP"/>
    </source>
</evidence>
<dbReference type="InterPro" id="IPR002372">
    <property type="entry name" value="PQQ_rpt_dom"/>
</dbReference>
<dbReference type="Gene3D" id="2.130.10.10">
    <property type="entry name" value="YVTN repeat-like/Quinoprotein amine dehydrogenase"/>
    <property type="match status" value="2"/>
</dbReference>
<keyword evidence="1" id="KW-0732">Signal</keyword>
<dbReference type="SMART" id="SM00564">
    <property type="entry name" value="PQQ"/>
    <property type="match status" value="2"/>
</dbReference>
<dbReference type="Proteomes" id="UP000032749">
    <property type="component" value="Chromosome"/>
</dbReference>
<accession>R4YRY8</accession>